<dbReference type="Proteomes" id="UP000026960">
    <property type="component" value="Chromosome 7"/>
</dbReference>
<proteinExistence type="predicted"/>
<evidence type="ECO:0000313" key="1">
    <source>
        <dbReference type="EnsemblPlants" id="OBART07G12070.1"/>
    </source>
</evidence>
<reference evidence="1" key="2">
    <citation type="submission" date="2015-03" db="UniProtKB">
        <authorList>
            <consortium name="EnsemblPlants"/>
        </authorList>
    </citation>
    <scope>IDENTIFICATION</scope>
</reference>
<protein>
    <submittedName>
        <fullName evidence="1">Uncharacterized protein</fullName>
    </submittedName>
</protein>
<dbReference type="AlphaFoldDB" id="A0A0D3GQ80"/>
<sequence>MEWKRNGGQDSSLMAGRRRGVGAAAARRRGFTGGSAEADMHSLARESRTMGKGLAYGPAAATPVGAAFLLGLSQDDRLGWACNDGPVITRRTQSNNMM</sequence>
<evidence type="ECO:0000313" key="2">
    <source>
        <dbReference type="Proteomes" id="UP000026960"/>
    </source>
</evidence>
<dbReference type="HOGENOM" id="CLU_2336985_0_0_1"/>
<dbReference type="Gramene" id="OBART07G12070.1">
    <property type="protein sequence ID" value="OBART07G12070.1"/>
    <property type="gene ID" value="OBART07G12070"/>
</dbReference>
<accession>A0A0D3GQ80</accession>
<organism evidence="1">
    <name type="scientific">Oryza barthii</name>
    <dbReference type="NCBI Taxonomy" id="65489"/>
    <lineage>
        <taxon>Eukaryota</taxon>
        <taxon>Viridiplantae</taxon>
        <taxon>Streptophyta</taxon>
        <taxon>Embryophyta</taxon>
        <taxon>Tracheophyta</taxon>
        <taxon>Spermatophyta</taxon>
        <taxon>Magnoliopsida</taxon>
        <taxon>Liliopsida</taxon>
        <taxon>Poales</taxon>
        <taxon>Poaceae</taxon>
        <taxon>BOP clade</taxon>
        <taxon>Oryzoideae</taxon>
        <taxon>Oryzeae</taxon>
        <taxon>Oryzinae</taxon>
        <taxon>Oryza</taxon>
    </lineage>
</organism>
<keyword evidence="2" id="KW-1185">Reference proteome</keyword>
<dbReference type="EnsemblPlants" id="OBART07G12070.1">
    <property type="protein sequence ID" value="OBART07G12070.1"/>
    <property type="gene ID" value="OBART07G12070"/>
</dbReference>
<dbReference type="PaxDb" id="65489-OBART07G12070.1"/>
<name>A0A0D3GQ80_9ORYZ</name>
<reference evidence="1" key="1">
    <citation type="journal article" date="2009" name="Rice">
        <title>De Novo Next Generation Sequencing of Plant Genomes.</title>
        <authorList>
            <person name="Rounsley S."/>
            <person name="Marri P.R."/>
            <person name="Yu Y."/>
            <person name="He R."/>
            <person name="Sisneros N."/>
            <person name="Goicoechea J.L."/>
            <person name="Lee S.J."/>
            <person name="Angelova A."/>
            <person name="Kudrna D."/>
            <person name="Luo M."/>
            <person name="Affourtit J."/>
            <person name="Desany B."/>
            <person name="Knight J."/>
            <person name="Niazi F."/>
            <person name="Egholm M."/>
            <person name="Wing R.A."/>
        </authorList>
    </citation>
    <scope>NUCLEOTIDE SEQUENCE [LARGE SCALE GENOMIC DNA]</scope>
    <source>
        <strain evidence="1">cv. IRGC 105608</strain>
    </source>
</reference>